<evidence type="ECO:0000256" key="1">
    <source>
        <dbReference type="ARBA" id="ARBA00004162"/>
    </source>
</evidence>
<evidence type="ECO:0000256" key="2">
    <source>
        <dbReference type="ARBA" id="ARBA00005513"/>
    </source>
</evidence>
<dbReference type="InterPro" id="IPR050059">
    <property type="entry name" value="ATP_synthase_B_chain"/>
</dbReference>
<dbReference type="SUPFAM" id="SSF81573">
    <property type="entry name" value="F1F0 ATP synthase subunit B, membrane domain"/>
    <property type="match status" value="1"/>
</dbReference>
<dbReference type="GO" id="GO:0046933">
    <property type="term" value="F:proton-transporting ATP synthase activity, rotational mechanism"/>
    <property type="evidence" value="ECO:0007669"/>
    <property type="project" value="UniProtKB-UniRule"/>
</dbReference>
<keyword evidence="4 14" id="KW-1003">Cell membrane</keyword>
<reference evidence="17" key="1">
    <citation type="journal article" date="2021" name="PeerJ">
        <title>Extensive microbial diversity within the chicken gut microbiome revealed by metagenomics and culture.</title>
        <authorList>
            <person name="Gilroy R."/>
            <person name="Ravi A."/>
            <person name="Getino M."/>
            <person name="Pursley I."/>
            <person name="Horton D.L."/>
            <person name="Alikhan N.F."/>
            <person name="Baker D."/>
            <person name="Gharbi K."/>
            <person name="Hall N."/>
            <person name="Watson M."/>
            <person name="Adriaenssens E.M."/>
            <person name="Foster-Nyarko E."/>
            <person name="Jarju S."/>
            <person name="Secka A."/>
            <person name="Antonio M."/>
            <person name="Oren A."/>
            <person name="Chaudhuri R.R."/>
            <person name="La Ragione R."/>
            <person name="Hildebrand F."/>
            <person name="Pallen M.J."/>
        </authorList>
    </citation>
    <scope>NUCLEOTIDE SEQUENCE</scope>
    <source>
        <strain evidence="17">ChiHjej13B12-24818</strain>
    </source>
</reference>
<dbReference type="Pfam" id="PF00430">
    <property type="entry name" value="ATP-synt_B"/>
    <property type="match status" value="1"/>
</dbReference>
<keyword evidence="7 14" id="KW-0375">Hydrogen ion transport</keyword>
<dbReference type="GO" id="GO:0045259">
    <property type="term" value="C:proton-transporting ATP synthase complex"/>
    <property type="evidence" value="ECO:0007669"/>
    <property type="project" value="UniProtKB-KW"/>
</dbReference>
<evidence type="ECO:0000256" key="8">
    <source>
        <dbReference type="ARBA" id="ARBA00022989"/>
    </source>
</evidence>
<dbReference type="GO" id="GO:0005886">
    <property type="term" value="C:plasma membrane"/>
    <property type="evidence" value="ECO:0007669"/>
    <property type="project" value="UniProtKB-SubCell"/>
</dbReference>
<dbReference type="HAMAP" id="MF_01398">
    <property type="entry name" value="ATP_synth_b_bprime"/>
    <property type="match status" value="1"/>
</dbReference>
<keyword evidence="16" id="KW-0175">Coiled coil</keyword>
<feature type="transmembrane region" description="Helical" evidence="14">
    <location>
        <begin position="21"/>
        <end position="40"/>
    </location>
</feature>
<evidence type="ECO:0000256" key="6">
    <source>
        <dbReference type="ARBA" id="ARBA00022692"/>
    </source>
</evidence>
<dbReference type="AlphaFoldDB" id="A0A9D2RPY8"/>
<dbReference type="Proteomes" id="UP000823823">
    <property type="component" value="Unassembled WGS sequence"/>
</dbReference>
<evidence type="ECO:0000313" key="17">
    <source>
        <dbReference type="EMBL" id="HJB11121.1"/>
    </source>
</evidence>
<keyword evidence="10 14" id="KW-0472">Membrane</keyword>
<dbReference type="NCBIfam" id="TIGR01144">
    <property type="entry name" value="ATP_synt_b"/>
    <property type="match status" value="1"/>
</dbReference>
<reference evidence="17" key="2">
    <citation type="submission" date="2021-04" db="EMBL/GenBank/DDBJ databases">
        <authorList>
            <person name="Gilroy R."/>
        </authorList>
    </citation>
    <scope>NUCLEOTIDE SEQUENCE</scope>
    <source>
        <strain evidence="17">ChiHjej13B12-24818</strain>
    </source>
</reference>
<evidence type="ECO:0000256" key="9">
    <source>
        <dbReference type="ARBA" id="ARBA00023065"/>
    </source>
</evidence>
<dbReference type="EMBL" id="DWZH01000087">
    <property type="protein sequence ID" value="HJB11121.1"/>
    <property type="molecule type" value="Genomic_DNA"/>
</dbReference>
<comment type="subunit">
    <text evidence="13 14">F-type ATPases have 2 components, F(1) - the catalytic core - and F(0) - the membrane proton channel. F(1) has five subunits: alpha(3), beta(3), gamma(1), delta(1), epsilon(1). F(0) has three main subunits: a(1), b(2) and c(10-14). The alpha and beta chains form an alternating ring which encloses part of the gamma chain. F(1) is attached to F(0) by a central stalk formed by the gamma and epsilon chains, while a peripheral stalk is formed by the delta and b chains.</text>
</comment>
<keyword evidence="6 14" id="KW-0812">Transmembrane</keyword>
<dbReference type="InterPro" id="IPR028987">
    <property type="entry name" value="ATP_synth_B-like_membr_sf"/>
</dbReference>
<accession>A0A9D2RPY8</accession>
<proteinExistence type="inferred from homology"/>
<evidence type="ECO:0000256" key="5">
    <source>
        <dbReference type="ARBA" id="ARBA00022547"/>
    </source>
</evidence>
<evidence type="ECO:0000256" key="15">
    <source>
        <dbReference type="RuleBase" id="RU003848"/>
    </source>
</evidence>
<dbReference type="InterPro" id="IPR005864">
    <property type="entry name" value="ATP_synth_F0_bsu_bac"/>
</dbReference>
<dbReference type="CDD" id="cd06503">
    <property type="entry name" value="ATP-synt_Fo_b"/>
    <property type="match status" value="1"/>
</dbReference>
<evidence type="ECO:0000313" key="18">
    <source>
        <dbReference type="Proteomes" id="UP000823823"/>
    </source>
</evidence>
<keyword evidence="9 14" id="KW-0406">Ion transport</keyword>
<evidence type="ECO:0000256" key="16">
    <source>
        <dbReference type="SAM" id="Coils"/>
    </source>
</evidence>
<evidence type="ECO:0000256" key="11">
    <source>
        <dbReference type="ARBA" id="ARBA00023310"/>
    </source>
</evidence>
<sequence length="179" mass="19904">MILSTGEVPGYQLFLPLPEEILWSAIFIAIFAIVFIRFVLPRMNAVLDERSEKIEGGIRHAEEVQSQVDQIKADQEQELASARQEAASIRERARQDGERILEEAKARAEAENERILGAGRQQLQAERIAASAELRGEVGTLASSLASKIIGESLDDDARSQRVIDRFLDDLESSEASTR</sequence>
<comment type="function">
    <text evidence="14">Component of the F(0) channel, it forms part of the peripheral stalk, linking F(1) to F(0).</text>
</comment>
<evidence type="ECO:0000256" key="7">
    <source>
        <dbReference type="ARBA" id="ARBA00022781"/>
    </source>
</evidence>
<dbReference type="InterPro" id="IPR002146">
    <property type="entry name" value="ATP_synth_b/b'su_bac/chlpt"/>
</dbReference>
<gene>
    <name evidence="14" type="primary">atpF</name>
    <name evidence="17" type="ORF">H9786_11450</name>
</gene>
<dbReference type="GO" id="GO:0046961">
    <property type="term" value="F:proton-transporting ATPase activity, rotational mechanism"/>
    <property type="evidence" value="ECO:0007669"/>
    <property type="project" value="TreeGrafter"/>
</dbReference>
<evidence type="ECO:0000256" key="14">
    <source>
        <dbReference type="HAMAP-Rule" id="MF_01398"/>
    </source>
</evidence>
<comment type="function">
    <text evidence="12 14">F(1)F(0) ATP synthase produces ATP from ADP in the presence of a proton or sodium gradient. F-type ATPases consist of two structural domains, F(1) containing the extramembraneous catalytic core and F(0) containing the membrane proton channel, linked together by a central stalk and a peripheral stalk. During catalysis, ATP synthesis in the catalytic domain of F(1) is coupled via a rotary mechanism of the central stalk subunits to proton translocation.</text>
</comment>
<evidence type="ECO:0000256" key="3">
    <source>
        <dbReference type="ARBA" id="ARBA00022448"/>
    </source>
</evidence>
<evidence type="ECO:0000256" key="12">
    <source>
        <dbReference type="ARBA" id="ARBA00025198"/>
    </source>
</evidence>
<comment type="subcellular location">
    <subcellularLocation>
        <location evidence="1 14">Cell membrane</location>
        <topology evidence="1 14">Single-pass membrane protein</topology>
    </subcellularLocation>
</comment>
<evidence type="ECO:0000256" key="13">
    <source>
        <dbReference type="ARBA" id="ARBA00025830"/>
    </source>
</evidence>
<feature type="coiled-coil region" evidence="16">
    <location>
        <begin position="72"/>
        <end position="121"/>
    </location>
</feature>
<keyword evidence="5 14" id="KW-0138">CF(0)</keyword>
<keyword evidence="11 14" id="KW-0066">ATP synthesis</keyword>
<keyword evidence="8 14" id="KW-1133">Transmembrane helix</keyword>
<protein>
    <recommendedName>
        <fullName evidence="14">ATP synthase subunit b</fullName>
    </recommendedName>
    <alternativeName>
        <fullName evidence="14">ATP synthase F(0) sector subunit b</fullName>
    </alternativeName>
    <alternativeName>
        <fullName evidence="14">ATPase subunit I</fullName>
    </alternativeName>
    <alternativeName>
        <fullName evidence="14">F-type ATPase subunit b</fullName>
        <shortName evidence="14">F-ATPase subunit b</shortName>
    </alternativeName>
</protein>
<evidence type="ECO:0000256" key="10">
    <source>
        <dbReference type="ARBA" id="ARBA00023136"/>
    </source>
</evidence>
<dbReference type="Gene3D" id="1.20.5.620">
    <property type="entry name" value="F1F0 ATP synthase subunit B, membrane domain"/>
    <property type="match status" value="1"/>
</dbReference>
<comment type="caution">
    <text evidence="17">The sequence shown here is derived from an EMBL/GenBank/DDBJ whole genome shotgun (WGS) entry which is preliminary data.</text>
</comment>
<dbReference type="PANTHER" id="PTHR33445">
    <property type="entry name" value="ATP SYNTHASE SUBUNIT B', CHLOROPLASTIC"/>
    <property type="match status" value="1"/>
</dbReference>
<organism evidence="17 18">
    <name type="scientific">Candidatus Brachybacterium merdavium</name>
    <dbReference type="NCBI Taxonomy" id="2838513"/>
    <lineage>
        <taxon>Bacteria</taxon>
        <taxon>Bacillati</taxon>
        <taxon>Actinomycetota</taxon>
        <taxon>Actinomycetes</taxon>
        <taxon>Micrococcales</taxon>
        <taxon>Dermabacteraceae</taxon>
        <taxon>Brachybacterium</taxon>
    </lineage>
</organism>
<comment type="similarity">
    <text evidence="2 14 15">Belongs to the ATPase B chain family.</text>
</comment>
<dbReference type="PANTHER" id="PTHR33445:SF1">
    <property type="entry name" value="ATP SYNTHASE SUBUNIT B"/>
    <property type="match status" value="1"/>
</dbReference>
<keyword evidence="3 14" id="KW-0813">Transport</keyword>
<dbReference type="NCBIfam" id="NF004412">
    <property type="entry name" value="PRK05759.1-3"/>
    <property type="match status" value="1"/>
</dbReference>
<evidence type="ECO:0000256" key="4">
    <source>
        <dbReference type="ARBA" id="ARBA00022475"/>
    </source>
</evidence>
<name>A0A9D2RPY8_9MICO</name>